<dbReference type="AlphaFoldDB" id="A0A238HDV2"/>
<reference evidence="3 4" key="2">
    <citation type="submission" date="2017-06" db="EMBL/GenBank/DDBJ databases">
        <authorList>
            <person name="Kim H.J."/>
            <person name="Triplett B.A."/>
        </authorList>
    </citation>
    <scope>NUCLEOTIDE SEQUENCE [LARGE SCALE GENOMIC DNA]</scope>
    <source>
        <strain evidence="3">Kingella_eburonensis</strain>
    </source>
</reference>
<reference evidence="2" key="1">
    <citation type="submission" date="2017-05" db="EMBL/GenBank/DDBJ databases">
        <authorList>
            <person name="Song R."/>
            <person name="Chenine A.L."/>
            <person name="Ruprecht R.M."/>
        </authorList>
    </citation>
    <scope>NUCLEOTIDE SEQUENCE</scope>
    <source>
        <strain evidence="2">Kingella_eburonensis</strain>
    </source>
</reference>
<evidence type="ECO:0000259" key="1">
    <source>
        <dbReference type="Pfam" id="PF14393"/>
    </source>
</evidence>
<evidence type="ECO:0000313" key="4">
    <source>
        <dbReference type="Proteomes" id="UP000215450"/>
    </source>
</evidence>
<organism evidence="2">
    <name type="scientific">Kingella negevensis</name>
    <dbReference type="NCBI Taxonomy" id="1522312"/>
    <lineage>
        <taxon>Bacteria</taxon>
        <taxon>Pseudomonadati</taxon>
        <taxon>Pseudomonadota</taxon>
        <taxon>Betaproteobacteria</taxon>
        <taxon>Neisseriales</taxon>
        <taxon>Neisseriaceae</taxon>
        <taxon>Kingella</taxon>
    </lineage>
</organism>
<evidence type="ECO:0000313" key="3">
    <source>
        <dbReference type="EMBL" id="SNB85171.1"/>
    </source>
</evidence>
<evidence type="ECO:0000313" key="2">
    <source>
        <dbReference type="EMBL" id="SMQ11788.1"/>
    </source>
</evidence>
<feature type="domain" description="DUF4422" evidence="1">
    <location>
        <begin position="13"/>
        <end position="245"/>
    </location>
</feature>
<dbReference type="Pfam" id="PF14393">
    <property type="entry name" value="DUF4422"/>
    <property type="match status" value="1"/>
</dbReference>
<dbReference type="EMBL" id="FXUV02000098">
    <property type="protein sequence ID" value="SNB85171.1"/>
    <property type="molecule type" value="Genomic_DNA"/>
</dbReference>
<name>A0A238HDV2_9NEIS</name>
<dbReference type="EMBL" id="FXUV01000002">
    <property type="protein sequence ID" value="SMQ11788.1"/>
    <property type="molecule type" value="Genomic_DNA"/>
</dbReference>
<dbReference type="Proteomes" id="UP000215450">
    <property type="component" value="Unassembled WGS sequence"/>
</dbReference>
<accession>A0A238HDV2</accession>
<dbReference type="STRING" id="1522312.GCA_900177895_00597"/>
<keyword evidence="4" id="KW-1185">Reference proteome</keyword>
<dbReference type="RefSeq" id="WP_095061886.1">
    <property type="nucleotide sequence ID" value="NZ_FXUV02000098.1"/>
</dbReference>
<dbReference type="OrthoDB" id="9807549at2"/>
<sequence length="261" mass="30909">MFQLSEIPTEIAVFIATHKSFQRPEGHVFVPLQLGNQPENLGYLRENQLDNIADKNPYFCELTALYFLWKNVHTPVIGLVHYRRYFAKKRNMVQRRINQLAYLLGLVPKQQTSRHTILTSDEIQQLWQNSQADLIVPAGVDLDTSLYDNYNQNHHIQDWHIVKQIVEEKAPQYSLTIAKVEQNCILYPYNMFIGKKEIINDYCEWLFDILFEAEKKIDCSQYDSYNQRVFGFLAERLFTAWIVHNQNKYKIKHVPVQRVQT</sequence>
<gene>
    <name evidence="3" type="ORF">KEBURONENSIS_00673</name>
    <name evidence="2" type="ORF">KEBURONENSIS_00795</name>
</gene>
<proteinExistence type="predicted"/>
<protein>
    <recommendedName>
        <fullName evidence="1">DUF4422 domain-containing protein</fullName>
    </recommendedName>
</protein>
<dbReference type="InterPro" id="IPR025536">
    <property type="entry name" value="DUF4422"/>
</dbReference>